<keyword evidence="2" id="KW-1185">Reference proteome</keyword>
<protein>
    <submittedName>
        <fullName evidence="1">Uncharacterized protein</fullName>
    </submittedName>
</protein>
<dbReference type="Proteomes" id="UP001164929">
    <property type="component" value="Chromosome 1"/>
</dbReference>
<comment type="caution">
    <text evidence="1">The sequence shown here is derived from an EMBL/GenBank/DDBJ whole genome shotgun (WGS) entry which is preliminary data.</text>
</comment>
<proteinExistence type="predicted"/>
<evidence type="ECO:0000313" key="1">
    <source>
        <dbReference type="EMBL" id="KAJ7009263.1"/>
    </source>
</evidence>
<organism evidence="1 2">
    <name type="scientific">Populus alba x Populus x berolinensis</name>
    <dbReference type="NCBI Taxonomy" id="444605"/>
    <lineage>
        <taxon>Eukaryota</taxon>
        <taxon>Viridiplantae</taxon>
        <taxon>Streptophyta</taxon>
        <taxon>Embryophyta</taxon>
        <taxon>Tracheophyta</taxon>
        <taxon>Spermatophyta</taxon>
        <taxon>Magnoliopsida</taxon>
        <taxon>eudicotyledons</taxon>
        <taxon>Gunneridae</taxon>
        <taxon>Pentapetalae</taxon>
        <taxon>rosids</taxon>
        <taxon>fabids</taxon>
        <taxon>Malpighiales</taxon>
        <taxon>Salicaceae</taxon>
        <taxon>Saliceae</taxon>
        <taxon>Populus</taxon>
    </lineage>
</organism>
<dbReference type="AlphaFoldDB" id="A0AAD6WDX4"/>
<reference evidence="1 2" key="1">
    <citation type="journal article" date="2023" name="Mol. Ecol. Resour.">
        <title>Chromosome-level genome assembly of a triploid poplar Populus alba 'Berolinensis'.</title>
        <authorList>
            <person name="Chen S."/>
            <person name="Yu Y."/>
            <person name="Wang X."/>
            <person name="Wang S."/>
            <person name="Zhang T."/>
            <person name="Zhou Y."/>
            <person name="He R."/>
            <person name="Meng N."/>
            <person name="Wang Y."/>
            <person name="Liu W."/>
            <person name="Liu Z."/>
            <person name="Liu J."/>
            <person name="Guo Q."/>
            <person name="Huang H."/>
            <person name="Sederoff R.R."/>
            <person name="Wang G."/>
            <person name="Qu G."/>
            <person name="Chen S."/>
        </authorList>
    </citation>
    <scope>NUCLEOTIDE SEQUENCE [LARGE SCALE GENOMIC DNA]</scope>
    <source>
        <strain evidence="1">SC-2020</strain>
    </source>
</reference>
<sequence>MFVDETESATLNDFYARRSRRLAGIRRRQIPKVQRLFLLYPTLVTEYTLVSHRAATLFPPPPPQTNTVDSVLETGPYHNWELFAADFQEMMRHLKIFVYPDTFNRSSPFANIFLPMRTH</sequence>
<gene>
    <name evidence="1" type="ORF">NC653_000043</name>
</gene>
<name>A0AAD6WDX4_9ROSI</name>
<dbReference type="EMBL" id="JAQIZT010000001">
    <property type="protein sequence ID" value="KAJ7009263.1"/>
    <property type="molecule type" value="Genomic_DNA"/>
</dbReference>
<accession>A0AAD6WDX4</accession>
<evidence type="ECO:0000313" key="2">
    <source>
        <dbReference type="Proteomes" id="UP001164929"/>
    </source>
</evidence>